<evidence type="ECO:0000313" key="3">
    <source>
        <dbReference type="Proteomes" id="UP000263012"/>
    </source>
</evidence>
<dbReference type="Proteomes" id="UP000263012">
    <property type="component" value="Chromosome"/>
</dbReference>
<protein>
    <recommendedName>
        <fullName evidence="1">PhnA protein N-terminal proteobacterial domain-containing protein</fullName>
    </recommendedName>
</protein>
<evidence type="ECO:0000313" key="2">
    <source>
        <dbReference type="EMBL" id="AUX08928.1"/>
    </source>
</evidence>
<reference evidence="3" key="1">
    <citation type="submission" date="2017-11" db="EMBL/GenBank/DDBJ databases">
        <title>Phenotypic and genomic properties of facultatively anaerobic sulfur-reducing natronoarchaea from hypersaline soda lakes.</title>
        <authorList>
            <person name="Sorokin D.Y."/>
            <person name="Kublanov I.V."/>
            <person name="Roman P."/>
            <person name="Sinninghe Damste J.S."/>
            <person name="Golyshin P.N."/>
            <person name="Rojo D."/>
            <person name="Ciordia S."/>
            <person name="Mena M.D.C."/>
            <person name="Ferrer M."/>
            <person name="Messina E."/>
            <person name="Smedile F."/>
            <person name="La Spada G."/>
            <person name="La Cono V."/>
            <person name="Yakimov M.M."/>
        </authorList>
    </citation>
    <scope>NUCLEOTIDE SEQUENCE [LARGE SCALE GENOMIC DNA]</scope>
    <source>
        <strain evidence="3">AArc-Sl</strain>
    </source>
</reference>
<dbReference type="SMART" id="SM00782">
    <property type="entry name" value="PhnA_Zn_Ribbon"/>
    <property type="match status" value="1"/>
</dbReference>
<gene>
    <name evidence="2" type="ORF">AArcSl_1297</name>
</gene>
<proteinExistence type="predicted"/>
<feature type="domain" description="PhnA protein N-terminal proteobacterial" evidence="1">
    <location>
        <begin position="49"/>
        <end position="95"/>
    </location>
</feature>
<accession>A0A343TIK6</accession>
<dbReference type="InterPro" id="IPR013991">
    <property type="entry name" value="PhnaA_N_proteobac"/>
</dbReference>
<name>A0A343TIK6_9EURY</name>
<dbReference type="AlphaFoldDB" id="A0A343TIK6"/>
<dbReference type="EMBL" id="CP025066">
    <property type="protein sequence ID" value="AUX08928.1"/>
    <property type="molecule type" value="Genomic_DNA"/>
</dbReference>
<keyword evidence="3" id="KW-1185">Reference proteome</keyword>
<dbReference type="OrthoDB" id="346229at2157"/>
<dbReference type="RefSeq" id="WP_119816668.1">
    <property type="nucleotide sequence ID" value="NZ_CP025066.1"/>
</dbReference>
<evidence type="ECO:0000259" key="1">
    <source>
        <dbReference type="SMART" id="SM00782"/>
    </source>
</evidence>
<sequence length="109" mass="12052">MTEGSDTVECEYCGEEFDKRGIGAHKAHCDGAEEAQTAPRQAVDGLEAEVYARDNGQCRRCGAEESLDVHQVDSDKEPVRANLVIVCAECEAEIEGLHPRTKRTKIRFD</sequence>
<dbReference type="KEGG" id="hdf:AArcSl_1297"/>
<dbReference type="GeneID" id="37877644"/>
<organism evidence="2 3">
    <name type="scientific">Halalkaliarchaeum desulfuricum</name>
    <dbReference type="NCBI Taxonomy" id="2055893"/>
    <lineage>
        <taxon>Archaea</taxon>
        <taxon>Methanobacteriati</taxon>
        <taxon>Methanobacteriota</taxon>
        <taxon>Stenosarchaea group</taxon>
        <taxon>Halobacteria</taxon>
        <taxon>Halobacteriales</taxon>
        <taxon>Haloferacaceae</taxon>
        <taxon>Halalkaliarchaeum</taxon>
    </lineage>
</organism>